<evidence type="ECO:0000256" key="1">
    <source>
        <dbReference type="SAM" id="MobiDB-lite"/>
    </source>
</evidence>
<dbReference type="Proteomes" id="UP000762676">
    <property type="component" value="Unassembled WGS sequence"/>
</dbReference>
<protein>
    <recommendedName>
        <fullName evidence="4">WH2 domain-containing protein</fullName>
    </recommendedName>
</protein>
<feature type="compositionally biased region" description="Polar residues" evidence="1">
    <location>
        <begin position="211"/>
        <end position="248"/>
    </location>
</feature>
<accession>A0AAV4GKV8</accession>
<comment type="caution">
    <text evidence="2">The sequence shown here is derived from an EMBL/GenBank/DDBJ whole genome shotgun (WGS) entry which is preliminary data.</text>
</comment>
<dbReference type="EMBL" id="BMAT01005051">
    <property type="protein sequence ID" value="GFR86392.1"/>
    <property type="molecule type" value="Genomic_DNA"/>
</dbReference>
<reference evidence="2 3" key="1">
    <citation type="journal article" date="2021" name="Elife">
        <title>Chloroplast acquisition without the gene transfer in kleptoplastic sea slugs, Plakobranchus ocellatus.</title>
        <authorList>
            <person name="Maeda T."/>
            <person name="Takahashi S."/>
            <person name="Yoshida T."/>
            <person name="Shimamura S."/>
            <person name="Takaki Y."/>
            <person name="Nagai Y."/>
            <person name="Toyoda A."/>
            <person name="Suzuki Y."/>
            <person name="Arimoto A."/>
            <person name="Ishii H."/>
            <person name="Satoh N."/>
            <person name="Nishiyama T."/>
            <person name="Hasebe M."/>
            <person name="Maruyama T."/>
            <person name="Minagawa J."/>
            <person name="Obokata J."/>
            <person name="Shigenobu S."/>
        </authorList>
    </citation>
    <scope>NUCLEOTIDE SEQUENCE [LARGE SCALE GENOMIC DNA]</scope>
</reference>
<proteinExistence type="predicted"/>
<feature type="compositionally biased region" description="Basic and acidic residues" evidence="1">
    <location>
        <begin position="100"/>
        <end position="113"/>
    </location>
</feature>
<feature type="compositionally biased region" description="Low complexity" evidence="1">
    <location>
        <begin position="302"/>
        <end position="322"/>
    </location>
</feature>
<evidence type="ECO:0008006" key="4">
    <source>
        <dbReference type="Google" id="ProtNLM"/>
    </source>
</evidence>
<evidence type="ECO:0000313" key="2">
    <source>
        <dbReference type="EMBL" id="GFR86392.1"/>
    </source>
</evidence>
<gene>
    <name evidence="2" type="ORF">ElyMa_002466700</name>
</gene>
<organism evidence="2 3">
    <name type="scientific">Elysia marginata</name>
    <dbReference type="NCBI Taxonomy" id="1093978"/>
    <lineage>
        <taxon>Eukaryota</taxon>
        <taxon>Metazoa</taxon>
        <taxon>Spiralia</taxon>
        <taxon>Lophotrochozoa</taxon>
        <taxon>Mollusca</taxon>
        <taxon>Gastropoda</taxon>
        <taxon>Heterobranchia</taxon>
        <taxon>Euthyneura</taxon>
        <taxon>Panpulmonata</taxon>
        <taxon>Sacoglossa</taxon>
        <taxon>Placobranchoidea</taxon>
        <taxon>Plakobranchidae</taxon>
        <taxon>Elysia</taxon>
    </lineage>
</organism>
<sequence length="381" mass="40364">MAGENTAKRTKISGFEKPPVLKTFQSGGAARNLTQRDDASGHVMTELGGITRPGNVYSSMTSLKQAAGRPASPATSERTTGSPGFPDKLRTSELYQKRAAKSDKPTGLDDTILKRLVINGRKMTSAEDDGYCSNAPSGDSNRDLDTDGPVISPAGKTGEFPYPPPPSSTSSPRDMRLCSEPPVSPYTKMSSVPPFTYQEISTAPRPPPSPSLSTDPYSSNSSSMPKYLTSGQPFFSSGASQPSRNAASTFGGGSVWQQRPPLLAGRSSPSSAKAGPVVNSLPGRRSSPKSGRANSPWRPPYSSGIPTTTATTRSPSPFSSTTKANDTTMEMMLRQLPGHRDIFNDSLEMAEDCNTTTTSGSYAVDEEDLSVDLSPANNVYV</sequence>
<keyword evidence="3" id="KW-1185">Reference proteome</keyword>
<evidence type="ECO:0000313" key="3">
    <source>
        <dbReference type="Proteomes" id="UP000762676"/>
    </source>
</evidence>
<name>A0AAV4GKV8_9GAST</name>
<feature type="region of interest" description="Disordered" evidence="1">
    <location>
        <begin position="1"/>
        <end position="326"/>
    </location>
</feature>
<feature type="compositionally biased region" description="Polar residues" evidence="1">
    <location>
        <begin position="73"/>
        <end position="82"/>
    </location>
</feature>
<dbReference type="AlphaFoldDB" id="A0AAV4GKV8"/>